<dbReference type="RefSeq" id="WP_137642211.1">
    <property type="nucleotide sequence ID" value="NZ_BJEA01000007.1"/>
</dbReference>
<organism evidence="2 3">
    <name type="scientific">Lactiplantibacillus modestisalitolerans</name>
    <dbReference type="NCBI Taxonomy" id="1457219"/>
    <lineage>
        <taxon>Bacteria</taxon>
        <taxon>Bacillati</taxon>
        <taxon>Bacillota</taxon>
        <taxon>Bacilli</taxon>
        <taxon>Lactobacillales</taxon>
        <taxon>Lactobacillaceae</taxon>
        <taxon>Lactiplantibacillus</taxon>
    </lineage>
</organism>
<dbReference type="Proteomes" id="UP001589691">
    <property type="component" value="Unassembled WGS sequence"/>
</dbReference>
<dbReference type="SUPFAM" id="SSF46689">
    <property type="entry name" value="Homeodomain-like"/>
    <property type="match status" value="1"/>
</dbReference>
<evidence type="ECO:0000259" key="1">
    <source>
        <dbReference type="Pfam" id="PF08765"/>
    </source>
</evidence>
<reference evidence="2 3" key="1">
    <citation type="submission" date="2024-09" db="EMBL/GenBank/DDBJ databases">
        <authorList>
            <person name="Sun Q."/>
            <person name="Mori K."/>
        </authorList>
    </citation>
    <scope>NUCLEOTIDE SEQUENCE [LARGE SCALE GENOMIC DNA]</scope>
    <source>
        <strain evidence="2 3">TBRC 4576</strain>
    </source>
</reference>
<dbReference type="InterPro" id="IPR009057">
    <property type="entry name" value="Homeodomain-like_sf"/>
</dbReference>
<name>A0ABV5WRB5_9LACO</name>
<dbReference type="Gene3D" id="1.10.10.60">
    <property type="entry name" value="Homeodomain-like"/>
    <property type="match status" value="1"/>
</dbReference>
<evidence type="ECO:0000313" key="3">
    <source>
        <dbReference type="Proteomes" id="UP001589691"/>
    </source>
</evidence>
<keyword evidence="3" id="KW-1185">Reference proteome</keyword>
<comment type="caution">
    <text evidence="2">The sequence shown here is derived from an EMBL/GenBank/DDBJ whole genome shotgun (WGS) entry which is preliminary data.</text>
</comment>
<accession>A0ABV5WRB5</accession>
<dbReference type="InterPro" id="IPR014875">
    <property type="entry name" value="Mor_transcription_activator"/>
</dbReference>
<gene>
    <name evidence="2" type="ORF">ACFFLI_02245</name>
</gene>
<evidence type="ECO:0000313" key="2">
    <source>
        <dbReference type="EMBL" id="MFB9768692.1"/>
    </source>
</evidence>
<dbReference type="EMBL" id="JBHLZY010000005">
    <property type="protein sequence ID" value="MFB9768692.1"/>
    <property type="molecule type" value="Genomic_DNA"/>
</dbReference>
<protein>
    <submittedName>
        <fullName evidence="2">Mor transcription activator family protein</fullName>
    </submittedName>
</protein>
<sequence length="85" mass="10041">MIKPTVDEAALNPFYADLSELIGTDAMLTLFENYRGMQLTIPTHLYERTRAAKRVRERYDGQNTRQLARQYGYSQRWVVKTLREN</sequence>
<feature type="domain" description="Mor transcription activator" evidence="1">
    <location>
        <begin position="15"/>
        <end position="83"/>
    </location>
</feature>
<dbReference type="Pfam" id="PF08765">
    <property type="entry name" value="Mor"/>
    <property type="match status" value="1"/>
</dbReference>
<proteinExistence type="predicted"/>